<dbReference type="Proteomes" id="UP001277761">
    <property type="component" value="Unassembled WGS sequence"/>
</dbReference>
<dbReference type="PANTHER" id="PTHR33371:SF4">
    <property type="entry name" value="INTERMEMBRANE PHOSPHOLIPID TRANSPORT SYSTEM BINDING PROTEIN MLAD"/>
    <property type="match status" value="1"/>
</dbReference>
<keyword evidence="4" id="KW-1185">Reference proteome</keyword>
<dbReference type="Pfam" id="PF02470">
    <property type="entry name" value="MlaD"/>
    <property type="match status" value="1"/>
</dbReference>
<evidence type="ECO:0000313" key="4">
    <source>
        <dbReference type="Proteomes" id="UP001277761"/>
    </source>
</evidence>
<gene>
    <name evidence="3" type="ORF">SK069_19415</name>
</gene>
<evidence type="ECO:0000259" key="2">
    <source>
        <dbReference type="Pfam" id="PF02470"/>
    </source>
</evidence>
<proteinExistence type="predicted"/>
<feature type="domain" description="Mce/MlaD" evidence="2">
    <location>
        <begin position="41"/>
        <end position="118"/>
    </location>
</feature>
<keyword evidence="1" id="KW-1133">Transmembrane helix</keyword>
<dbReference type="EMBL" id="JAXAVX010000020">
    <property type="protein sequence ID" value="MDX8153775.1"/>
    <property type="molecule type" value="Genomic_DNA"/>
</dbReference>
<dbReference type="InterPro" id="IPR052336">
    <property type="entry name" value="MlaD_Phospholipid_Transporter"/>
</dbReference>
<reference evidence="3 4" key="1">
    <citation type="submission" date="2023-11" db="EMBL/GenBank/DDBJ databases">
        <authorList>
            <person name="Xu M."/>
            <person name="Jiang T."/>
        </authorList>
    </citation>
    <scope>NUCLEOTIDE SEQUENCE [LARGE SCALE GENOMIC DNA]</scope>
    <source>
        <strain evidence="3 4">SD</strain>
    </source>
</reference>
<evidence type="ECO:0000256" key="1">
    <source>
        <dbReference type="SAM" id="Phobius"/>
    </source>
</evidence>
<keyword evidence="1" id="KW-0812">Transmembrane</keyword>
<name>A0ABU4VPI9_9ACTN</name>
<accession>A0ABU4VPI9</accession>
<dbReference type="PANTHER" id="PTHR33371">
    <property type="entry name" value="INTERMEMBRANE PHOSPHOLIPID TRANSPORT SYSTEM BINDING PROTEIN MLAD-RELATED"/>
    <property type="match status" value="1"/>
</dbReference>
<evidence type="ECO:0000313" key="3">
    <source>
        <dbReference type="EMBL" id="MDX8153775.1"/>
    </source>
</evidence>
<protein>
    <submittedName>
        <fullName evidence="3">MlaD family protein</fullName>
    </submittedName>
</protein>
<keyword evidence="1" id="KW-0472">Membrane</keyword>
<dbReference type="RefSeq" id="WP_319955924.1">
    <property type="nucleotide sequence ID" value="NZ_JAXAVX010000020.1"/>
</dbReference>
<dbReference type="InterPro" id="IPR003399">
    <property type="entry name" value="Mce/MlaD"/>
</dbReference>
<organism evidence="3 4">
    <name type="scientific">Patulibacter brassicae</name>
    <dbReference type="NCBI Taxonomy" id="1705717"/>
    <lineage>
        <taxon>Bacteria</taxon>
        <taxon>Bacillati</taxon>
        <taxon>Actinomycetota</taxon>
        <taxon>Thermoleophilia</taxon>
        <taxon>Solirubrobacterales</taxon>
        <taxon>Patulibacteraceae</taxon>
        <taxon>Patulibacter</taxon>
    </lineage>
</organism>
<sequence length="470" mass="50447">MQTKTPPWTALILPIGFVIACALITIAIWRSFGGDVPLEGRGYRVAVVVPEADSVFANTPVKTAGIDIGRVRKVDRAGRQARLELEIDGEHAPLRRGAKALVRSRSLLGEAYLELTPGPATAPLLPDGGTIPRRDVRRAQRLDDVLATFDPRTRAQFRRMIGGLDEAFAHRAQATNRALGHVAPLATNLDVVLRTLDGQDDRLTALVSDAASVFDAVGSRSAALVSTIRQTDAVLETTARRDRSLQATIAALPPFLTSLRSAAREVGEAGPELQRATASLRPTVPLLRPALQSLIGDTPVFQRVFGQLPGVSVASRPGVQSLERVLDVAGPSLRSIYDNAREVNPLMQLLALNRDSVVGAAANVASMTNGQHIVPGDKTRSYVSAGLTIWNEIVGGWVKKLPTNRQNPYPAPGSALNIAKGGLKAYDCRNVDNPAIFPAFGTGVPDCRTQQPWTFQGRTAAYPRLYRAAP</sequence>
<feature type="transmembrane region" description="Helical" evidence="1">
    <location>
        <begin position="7"/>
        <end position="29"/>
    </location>
</feature>
<dbReference type="PROSITE" id="PS51257">
    <property type="entry name" value="PROKAR_LIPOPROTEIN"/>
    <property type="match status" value="1"/>
</dbReference>
<comment type="caution">
    <text evidence="3">The sequence shown here is derived from an EMBL/GenBank/DDBJ whole genome shotgun (WGS) entry which is preliminary data.</text>
</comment>